<proteinExistence type="predicted"/>
<organism evidence="1 2">
    <name type="scientific">Gossypium gossypioides</name>
    <name type="common">Mexican cotton</name>
    <name type="synonym">Selera gossypioides</name>
    <dbReference type="NCBI Taxonomy" id="34282"/>
    <lineage>
        <taxon>Eukaryota</taxon>
        <taxon>Viridiplantae</taxon>
        <taxon>Streptophyta</taxon>
        <taxon>Embryophyta</taxon>
        <taxon>Tracheophyta</taxon>
        <taxon>Spermatophyta</taxon>
        <taxon>Magnoliopsida</taxon>
        <taxon>eudicotyledons</taxon>
        <taxon>Gunneridae</taxon>
        <taxon>Pentapetalae</taxon>
        <taxon>rosids</taxon>
        <taxon>malvids</taxon>
        <taxon>Malvales</taxon>
        <taxon>Malvaceae</taxon>
        <taxon>Malvoideae</taxon>
        <taxon>Gossypium</taxon>
    </lineage>
</organism>
<gene>
    <name evidence="1" type="ORF">Gogos_019412</name>
</gene>
<evidence type="ECO:0000313" key="1">
    <source>
        <dbReference type="EMBL" id="MBA0735577.1"/>
    </source>
</evidence>
<reference evidence="1 2" key="1">
    <citation type="journal article" date="2019" name="Genome Biol. Evol.">
        <title>Insights into the evolution of the New World diploid cottons (Gossypium, subgenus Houzingenia) based on genome sequencing.</title>
        <authorList>
            <person name="Grover C.E."/>
            <person name="Arick M.A. 2nd"/>
            <person name="Thrash A."/>
            <person name="Conover J.L."/>
            <person name="Sanders W.S."/>
            <person name="Peterson D.G."/>
            <person name="Frelichowski J.E."/>
            <person name="Scheffler J.A."/>
            <person name="Scheffler B.E."/>
            <person name="Wendel J.F."/>
        </authorList>
    </citation>
    <scope>NUCLEOTIDE SEQUENCE [LARGE SCALE GENOMIC DNA]</scope>
    <source>
        <strain evidence="1">5</strain>
        <tissue evidence="1">Leaf</tissue>
    </source>
</reference>
<evidence type="ECO:0000313" key="2">
    <source>
        <dbReference type="Proteomes" id="UP000593579"/>
    </source>
</evidence>
<dbReference type="Proteomes" id="UP000593579">
    <property type="component" value="Unassembled WGS sequence"/>
</dbReference>
<comment type="caution">
    <text evidence="1">The sequence shown here is derived from an EMBL/GenBank/DDBJ whole genome shotgun (WGS) entry which is preliminary data.</text>
</comment>
<accession>A0A7J9BHB2</accession>
<name>A0A7J9BHB2_GOSGO</name>
<dbReference type="EMBL" id="JABEZY010000003">
    <property type="protein sequence ID" value="MBA0735577.1"/>
    <property type="molecule type" value="Genomic_DNA"/>
</dbReference>
<dbReference type="OrthoDB" id="10398626at2759"/>
<sequence length="136" mass="15254">DGVEGPLPVTSFETIGSKCLRRPSVWLGDFGNEQHYDSHIRRSSSSSKQWKHHSSNLSFNPSLASPYLKSFKTRALTNLTIDFNTTNNTLDDHTKAQNNLDGISIGEGKWWGLVDGGWKMGGKRKRFKRRDFGGAL</sequence>
<dbReference type="AlphaFoldDB" id="A0A7J9BHB2"/>
<keyword evidence="2" id="KW-1185">Reference proteome</keyword>
<feature type="non-terminal residue" evidence="1">
    <location>
        <position position="136"/>
    </location>
</feature>
<protein>
    <submittedName>
        <fullName evidence="1">Uncharacterized protein</fullName>
    </submittedName>
</protein>
<feature type="non-terminal residue" evidence="1">
    <location>
        <position position="1"/>
    </location>
</feature>